<evidence type="ECO:0000313" key="2">
    <source>
        <dbReference type="Proteomes" id="UP000292346"/>
    </source>
</evidence>
<dbReference type="InterPro" id="IPR036938">
    <property type="entry name" value="PAP2/HPO_sf"/>
</dbReference>
<comment type="caution">
    <text evidence="1">The sequence shown here is derived from an EMBL/GenBank/DDBJ whole genome shotgun (WGS) entry which is preliminary data.</text>
</comment>
<dbReference type="CDD" id="cd03398">
    <property type="entry name" value="PAP2_haloperoxidase"/>
    <property type="match status" value="1"/>
</dbReference>
<gene>
    <name evidence="1" type="ORF">E0H45_24455</name>
</gene>
<dbReference type="PANTHER" id="PTHR34599">
    <property type="entry name" value="PEROXIDASE-RELATED"/>
    <property type="match status" value="1"/>
</dbReference>
<accession>A0A4R0HA14</accession>
<keyword evidence="2" id="KW-1185">Reference proteome</keyword>
<dbReference type="Gene3D" id="1.10.606.20">
    <property type="match status" value="1"/>
</dbReference>
<organism evidence="1 2">
    <name type="scientific">Kribbella soli</name>
    <dbReference type="NCBI Taxonomy" id="1124743"/>
    <lineage>
        <taxon>Bacteria</taxon>
        <taxon>Bacillati</taxon>
        <taxon>Actinomycetota</taxon>
        <taxon>Actinomycetes</taxon>
        <taxon>Propionibacteriales</taxon>
        <taxon>Kribbellaceae</taxon>
        <taxon>Kribbella</taxon>
    </lineage>
</organism>
<proteinExistence type="predicted"/>
<evidence type="ECO:0008006" key="3">
    <source>
        <dbReference type="Google" id="ProtNLM"/>
    </source>
</evidence>
<dbReference type="Proteomes" id="UP000292346">
    <property type="component" value="Unassembled WGS sequence"/>
</dbReference>
<dbReference type="AlphaFoldDB" id="A0A4R0HA14"/>
<reference evidence="1 2" key="1">
    <citation type="submission" date="2019-02" db="EMBL/GenBank/DDBJ databases">
        <title>Kribbella capetownensis sp. nov. and Kribbella speibonae sp. nov., isolated from soil.</title>
        <authorList>
            <person name="Curtis S.M."/>
            <person name="Norton I."/>
            <person name="Everest G.J."/>
            <person name="Meyers P.R."/>
        </authorList>
    </citation>
    <scope>NUCLEOTIDE SEQUENCE [LARGE SCALE GENOMIC DNA]</scope>
    <source>
        <strain evidence="1 2">KCTC 29219</strain>
    </source>
</reference>
<protein>
    <recommendedName>
        <fullName evidence="3">PAP2 superfamily protein</fullName>
    </recommendedName>
</protein>
<name>A0A4R0HA14_9ACTN</name>
<dbReference type="InterPro" id="IPR052559">
    <property type="entry name" value="V-haloperoxidase"/>
</dbReference>
<evidence type="ECO:0000313" key="1">
    <source>
        <dbReference type="EMBL" id="TCC06364.1"/>
    </source>
</evidence>
<dbReference type="SUPFAM" id="SSF48317">
    <property type="entry name" value="Acid phosphatase/Vanadium-dependent haloperoxidase"/>
    <property type="match status" value="1"/>
</dbReference>
<dbReference type="OrthoDB" id="103227at2"/>
<sequence length="427" mass="45557">MKETPVRFNHALATSAVLVAGLAGSAITVPADASARHSDPAVVTTWNTIATRTIFTENATPVPVSTLYYGFVSIAVYDAVVAIEGRYRPYLRQPSVHRRASTEAAAATAAYRVLSYYFPASASNLASDYATSLSGIPDGSAKSRGQRVGETAAASLIAARTNDGRGAPITLEVTPAPGVWRPTPELMAPMLAPWLGFVRPLALKSPTQVRLPGPDPITSKAYARDFAEVKAKGADVGSSRTPEQTQTALFWNAPVPVQYNAALRDRTAASGMDIVRTARAFALLNTGTADAVIACWRAKYDYAYWRPITAIRLADTDGNPATAADPSWSPLVATPPYPDYVSGHACLTGAASETFSRLFGARSIDIDVSSSVTGTNRHYSTAAALDAETKSARIWLGLHFRQAMDDGNRLGHRVGTWTATHEFQPAR</sequence>
<dbReference type="PANTHER" id="PTHR34599:SF1">
    <property type="entry name" value="PHOSPHATIDIC ACID PHOSPHATASE TYPE 2_HALOPEROXIDASE DOMAIN-CONTAINING PROTEIN"/>
    <property type="match status" value="1"/>
</dbReference>
<dbReference type="EMBL" id="SJJZ01000003">
    <property type="protein sequence ID" value="TCC06364.1"/>
    <property type="molecule type" value="Genomic_DNA"/>
</dbReference>